<dbReference type="AlphaFoldDB" id="A0A6L8K6S0"/>
<keyword evidence="6 11" id="KW-0798">TonB box</keyword>
<keyword evidence="5 10" id="KW-0812">Transmembrane</keyword>
<evidence type="ECO:0000256" key="4">
    <source>
        <dbReference type="ARBA" id="ARBA00022452"/>
    </source>
</evidence>
<dbReference type="InterPro" id="IPR037066">
    <property type="entry name" value="Plug_dom_sf"/>
</dbReference>
<dbReference type="InterPro" id="IPR000531">
    <property type="entry name" value="Beta-barrel_TonB"/>
</dbReference>
<name>A0A6L8K6S0_9BURK</name>
<proteinExistence type="inferred from homology"/>
<dbReference type="RefSeq" id="WP_161005389.1">
    <property type="nucleotide sequence ID" value="NZ_WWCN01000002.1"/>
</dbReference>
<feature type="domain" description="TonB-dependent receptor plug" evidence="14">
    <location>
        <begin position="50"/>
        <end position="162"/>
    </location>
</feature>
<feature type="signal peptide" evidence="12">
    <location>
        <begin position="1"/>
        <end position="29"/>
    </location>
</feature>
<dbReference type="Gene3D" id="2.170.130.10">
    <property type="entry name" value="TonB-dependent receptor, plug domain"/>
    <property type="match status" value="1"/>
</dbReference>
<dbReference type="InterPro" id="IPR036942">
    <property type="entry name" value="Beta-barrel_TonB_sf"/>
</dbReference>
<evidence type="ECO:0000259" key="14">
    <source>
        <dbReference type="Pfam" id="PF07715"/>
    </source>
</evidence>
<evidence type="ECO:0000256" key="5">
    <source>
        <dbReference type="ARBA" id="ARBA00022692"/>
    </source>
</evidence>
<evidence type="ECO:0000256" key="6">
    <source>
        <dbReference type="ARBA" id="ARBA00023077"/>
    </source>
</evidence>
<dbReference type="GO" id="GO:0009279">
    <property type="term" value="C:cell outer membrane"/>
    <property type="evidence" value="ECO:0007669"/>
    <property type="project" value="UniProtKB-SubCell"/>
</dbReference>
<keyword evidence="12" id="KW-0732">Signal</keyword>
<dbReference type="PANTHER" id="PTHR47234:SF2">
    <property type="entry name" value="TONB-DEPENDENT RECEPTOR"/>
    <property type="match status" value="1"/>
</dbReference>
<comment type="similarity">
    <text evidence="2 10 11">Belongs to the TonB-dependent receptor family.</text>
</comment>
<keyword evidence="8 15" id="KW-0675">Receptor</keyword>
<evidence type="ECO:0000256" key="12">
    <source>
        <dbReference type="SAM" id="SignalP"/>
    </source>
</evidence>
<keyword evidence="7 10" id="KW-0472">Membrane</keyword>
<keyword evidence="4 10" id="KW-1134">Transmembrane beta strand</keyword>
<dbReference type="PANTHER" id="PTHR47234">
    <property type="match status" value="1"/>
</dbReference>
<evidence type="ECO:0000256" key="7">
    <source>
        <dbReference type="ARBA" id="ARBA00023136"/>
    </source>
</evidence>
<accession>A0A6L8K6S0</accession>
<comment type="caution">
    <text evidence="15">The sequence shown here is derived from an EMBL/GenBank/DDBJ whole genome shotgun (WGS) entry which is preliminary data.</text>
</comment>
<keyword evidence="16" id="KW-1185">Reference proteome</keyword>
<evidence type="ECO:0000256" key="10">
    <source>
        <dbReference type="PROSITE-ProRule" id="PRU01360"/>
    </source>
</evidence>
<dbReference type="InterPro" id="IPR012910">
    <property type="entry name" value="Plug_dom"/>
</dbReference>
<sequence length="901" mass="97134">MMMETVLSRSLRVMFAGSAALMLAQPAFAQDAPIQRVEITGSAIKRIDAETAVPVTVVKMADLKKEGITTVEQVLANLSVSQSQQGTSQVVGLGTGGASFANLRGIGANKTLILLNGRRLANNAFDSSAPDLNMIPFAALERVEVLRDGASSLYGSDAVGGVINFITKKDYQGGTVTLGADNPQHDGGFTNNANIGYGWGDLDKNGFNIFAMVDHQEQHRIGGTQRDFNTRYPGGLSGSTFPANYYQTQSANPAGPGCTTGSHLISAGDGSCLMTTSSFVDYIPKSERTTGLVKGTFKINENHELGVEFLSTQSKVQSAIAPVPYGGLYINRLRPDGSLNPYYPGNGSTPAAVTLDPTYMDTGGANTAGVQPGFVHAKWRDLPNGSRADENINKQQRLVVELKGIVAGWDYQTAVSYNENKVTENLYGYSDGGIITKGVLDGVINVFGDQSAAGTALLNSAALSGNIMNAKGTSKGADFKASREVGDWLNAGHEAALAVGAQYEHQEFRSAANAPFAEKVIASTGIDPATLNAGTRNVSAFFSELNLPVLKNLDLTAAFRYDKYSDFGHTFNPKFAFTFRPVKDVLLRGSYSKGFRAPSLYEINAQNTYTNSGNTLNDPVNCPGGTPIPGKSAAANCKQQFQVLNGGNANLNPERSKTGSLGVVWEPINNLSLEATWWSIRMTQQISHLQDFDVLTDPATFASYYHRNAAGDLATDGSQCPNPVTCGYIDLRNQNLGDVNTNGVDLSATYKLRTKDFGTFTFSDNATWVHKYEYQNFIGDVMHQNVGVFSGSGVIFRWQNTANLNWTQGKFGAGLTAHYKTGYQDQPVEDHPDHRVASYSTFDGYASWEAIKSLTLTAGVRNLFDKEPPLSYQATTFQAGYDPRYTDPVGRTLYVRATYNF</sequence>
<dbReference type="Pfam" id="PF00593">
    <property type="entry name" value="TonB_dep_Rec_b-barrel"/>
    <property type="match status" value="1"/>
</dbReference>
<dbReference type="SUPFAM" id="SSF56935">
    <property type="entry name" value="Porins"/>
    <property type="match status" value="1"/>
</dbReference>
<feature type="domain" description="TonB-dependent receptor-like beta-barrel" evidence="13">
    <location>
        <begin position="342"/>
        <end position="863"/>
    </location>
</feature>
<gene>
    <name evidence="15" type="ORF">GTP46_04380</name>
</gene>
<evidence type="ECO:0000313" key="16">
    <source>
        <dbReference type="Proteomes" id="UP000479335"/>
    </source>
</evidence>
<feature type="chain" id="PRO_5027056627" evidence="12">
    <location>
        <begin position="30"/>
        <end position="901"/>
    </location>
</feature>
<dbReference type="EMBL" id="WWCN01000002">
    <property type="protein sequence ID" value="MYM21888.1"/>
    <property type="molecule type" value="Genomic_DNA"/>
</dbReference>
<reference evidence="15 16" key="1">
    <citation type="submission" date="2019-12" db="EMBL/GenBank/DDBJ databases">
        <title>Novel species isolated from a subtropical stream in China.</title>
        <authorList>
            <person name="Lu H."/>
        </authorList>
    </citation>
    <scope>NUCLEOTIDE SEQUENCE [LARGE SCALE GENOMIC DNA]</scope>
    <source>
        <strain evidence="15 16">FT135W</strain>
    </source>
</reference>
<evidence type="ECO:0000256" key="8">
    <source>
        <dbReference type="ARBA" id="ARBA00023170"/>
    </source>
</evidence>
<dbReference type="CDD" id="cd01347">
    <property type="entry name" value="ligand_gated_channel"/>
    <property type="match status" value="1"/>
</dbReference>
<evidence type="ECO:0000256" key="2">
    <source>
        <dbReference type="ARBA" id="ARBA00009810"/>
    </source>
</evidence>
<dbReference type="Pfam" id="PF07715">
    <property type="entry name" value="Plug"/>
    <property type="match status" value="1"/>
</dbReference>
<dbReference type="Proteomes" id="UP000479335">
    <property type="component" value="Unassembled WGS sequence"/>
</dbReference>
<protein>
    <submittedName>
        <fullName evidence="15">TonB-dependent receptor</fullName>
    </submittedName>
</protein>
<comment type="subcellular location">
    <subcellularLocation>
        <location evidence="1 10">Cell outer membrane</location>
        <topology evidence="1 10">Multi-pass membrane protein</topology>
    </subcellularLocation>
</comment>
<evidence type="ECO:0000256" key="11">
    <source>
        <dbReference type="RuleBase" id="RU003357"/>
    </source>
</evidence>
<organism evidence="15 16">
    <name type="scientific">Duganella flavida</name>
    <dbReference type="NCBI Taxonomy" id="2692175"/>
    <lineage>
        <taxon>Bacteria</taxon>
        <taxon>Pseudomonadati</taxon>
        <taxon>Pseudomonadota</taxon>
        <taxon>Betaproteobacteria</taxon>
        <taxon>Burkholderiales</taxon>
        <taxon>Oxalobacteraceae</taxon>
        <taxon>Telluria group</taxon>
        <taxon>Duganella</taxon>
    </lineage>
</organism>
<dbReference type="InterPro" id="IPR039426">
    <property type="entry name" value="TonB-dep_rcpt-like"/>
</dbReference>
<evidence type="ECO:0000256" key="9">
    <source>
        <dbReference type="ARBA" id="ARBA00023237"/>
    </source>
</evidence>
<evidence type="ECO:0000256" key="3">
    <source>
        <dbReference type="ARBA" id="ARBA00022448"/>
    </source>
</evidence>
<evidence type="ECO:0000313" key="15">
    <source>
        <dbReference type="EMBL" id="MYM21888.1"/>
    </source>
</evidence>
<keyword evidence="9 10" id="KW-0998">Cell outer membrane</keyword>
<keyword evidence="3 10" id="KW-0813">Transport</keyword>
<evidence type="ECO:0000256" key="1">
    <source>
        <dbReference type="ARBA" id="ARBA00004571"/>
    </source>
</evidence>
<dbReference type="PROSITE" id="PS52016">
    <property type="entry name" value="TONB_DEPENDENT_REC_3"/>
    <property type="match status" value="1"/>
</dbReference>
<evidence type="ECO:0000259" key="13">
    <source>
        <dbReference type="Pfam" id="PF00593"/>
    </source>
</evidence>
<dbReference type="Gene3D" id="2.40.170.20">
    <property type="entry name" value="TonB-dependent receptor, beta-barrel domain"/>
    <property type="match status" value="1"/>
</dbReference>